<protein>
    <recommendedName>
        <fullName evidence="9">CDC20/Fizzy WD40 domain-containing protein</fullName>
    </recommendedName>
</protein>
<dbReference type="InterPro" id="IPR001680">
    <property type="entry name" value="WD40_rpt"/>
</dbReference>
<dbReference type="AlphaFoldDB" id="A0AAN9Y9Q3"/>
<feature type="repeat" description="WD" evidence="7">
    <location>
        <begin position="332"/>
        <end position="364"/>
    </location>
</feature>
<dbReference type="SUPFAM" id="SSF50978">
    <property type="entry name" value="WD40 repeat-like"/>
    <property type="match status" value="1"/>
</dbReference>
<dbReference type="PANTHER" id="PTHR19918">
    <property type="entry name" value="CELL DIVISION CYCLE 20 CDC20 FIZZY -RELATED"/>
    <property type="match status" value="1"/>
</dbReference>
<dbReference type="GO" id="GO:1905786">
    <property type="term" value="P:positive regulation of anaphase-promoting complex-dependent catabolic process"/>
    <property type="evidence" value="ECO:0007669"/>
    <property type="project" value="TreeGrafter"/>
</dbReference>
<gene>
    <name evidence="10" type="ORF">V9T40_007351</name>
</gene>
<dbReference type="InterPro" id="IPR036322">
    <property type="entry name" value="WD40_repeat_dom_sf"/>
</dbReference>
<accession>A0AAN9Y9Q3</accession>
<dbReference type="Gene3D" id="2.130.10.10">
    <property type="entry name" value="YVTN repeat-like/Quinoprotein amine dehydrogenase"/>
    <property type="match status" value="1"/>
</dbReference>
<comment type="similarity">
    <text evidence="1">Belongs to the WD repeat CDC20/Fizzy family.</text>
</comment>
<keyword evidence="6" id="KW-0131">Cell cycle</keyword>
<keyword evidence="5" id="KW-0498">Mitosis</keyword>
<evidence type="ECO:0000256" key="3">
    <source>
        <dbReference type="ARBA" id="ARBA00022618"/>
    </source>
</evidence>
<evidence type="ECO:0000256" key="4">
    <source>
        <dbReference type="ARBA" id="ARBA00022737"/>
    </source>
</evidence>
<evidence type="ECO:0000256" key="7">
    <source>
        <dbReference type="PROSITE-ProRule" id="PRU00221"/>
    </source>
</evidence>
<name>A0AAN9Y9Q3_9HEMI</name>
<dbReference type="InterPro" id="IPR015943">
    <property type="entry name" value="WD40/YVTN_repeat-like_dom_sf"/>
</dbReference>
<evidence type="ECO:0000313" key="10">
    <source>
        <dbReference type="EMBL" id="KAK7605493.1"/>
    </source>
</evidence>
<dbReference type="CDD" id="cd00200">
    <property type="entry name" value="WD40"/>
    <property type="match status" value="1"/>
</dbReference>
<dbReference type="SMART" id="SM00320">
    <property type="entry name" value="WD40"/>
    <property type="match status" value="6"/>
</dbReference>
<dbReference type="GO" id="GO:0051301">
    <property type="term" value="P:cell division"/>
    <property type="evidence" value="ECO:0007669"/>
    <property type="project" value="UniProtKB-KW"/>
</dbReference>
<proteinExistence type="inferred from homology"/>
<dbReference type="GO" id="GO:0010997">
    <property type="term" value="F:anaphase-promoting complex binding"/>
    <property type="evidence" value="ECO:0007669"/>
    <property type="project" value="InterPro"/>
</dbReference>
<evidence type="ECO:0000256" key="8">
    <source>
        <dbReference type="SAM" id="MobiDB-lite"/>
    </source>
</evidence>
<dbReference type="GO" id="GO:0005680">
    <property type="term" value="C:anaphase-promoting complex"/>
    <property type="evidence" value="ECO:0007669"/>
    <property type="project" value="TreeGrafter"/>
</dbReference>
<evidence type="ECO:0000256" key="2">
    <source>
        <dbReference type="ARBA" id="ARBA00022574"/>
    </source>
</evidence>
<feature type="repeat" description="WD" evidence="7">
    <location>
        <begin position="256"/>
        <end position="290"/>
    </location>
</feature>
<keyword evidence="2 7" id="KW-0853">WD repeat</keyword>
<dbReference type="InterPro" id="IPR056150">
    <property type="entry name" value="WD40_CDC20-Fz"/>
</dbReference>
<feature type="region of interest" description="Disordered" evidence="8">
    <location>
        <begin position="39"/>
        <end position="106"/>
    </location>
</feature>
<dbReference type="Proteomes" id="UP001367676">
    <property type="component" value="Unassembled WGS sequence"/>
</dbReference>
<feature type="domain" description="CDC20/Fizzy WD40" evidence="9">
    <location>
        <begin position="204"/>
        <end position="499"/>
    </location>
</feature>
<dbReference type="PANTHER" id="PTHR19918:SF8">
    <property type="entry name" value="FI02843P"/>
    <property type="match status" value="1"/>
</dbReference>
<feature type="compositionally biased region" description="Low complexity" evidence="8">
    <location>
        <begin position="81"/>
        <end position="101"/>
    </location>
</feature>
<evidence type="ECO:0000256" key="1">
    <source>
        <dbReference type="ARBA" id="ARBA00006445"/>
    </source>
</evidence>
<feature type="repeat" description="WD" evidence="7">
    <location>
        <begin position="468"/>
        <end position="499"/>
    </location>
</feature>
<reference evidence="10 11" key="1">
    <citation type="submission" date="2024-03" db="EMBL/GenBank/DDBJ databases">
        <title>Adaptation during the transition from Ophiocordyceps entomopathogen to insect associate is accompanied by gene loss and intensified selection.</title>
        <authorList>
            <person name="Ward C.M."/>
            <person name="Onetto C.A."/>
            <person name="Borneman A.R."/>
        </authorList>
    </citation>
    <scope>NUCLEOTIDE SEQUENCE [LARGE SCALE GENOMIC DNA]</scope>
    <source>
        <strain evidence="10">AWRI1</strain>
        <tissue evidence="10">Single Adult Female</tissue>
    </source>
</reference>
<evidence type="ECO:0000259" key="9">
    <source>
        <dbReference type="Pfam" id="PF24807"/>
    </source>
</evidence>
<keyword evidence="4" id="KW-0677">Repeat</keyword>
<keyword evidence="11" id="KW-1185">Reference proteome</keyword>
<dbReference type="PROSITE" id="PS50082">
    <property type="entry name" value="WD_REPEATS_2"/>
    <property type="match status" value="3"/>
</dbReference>
<dbReference type="GO" id="GO:1990757">
    <property type="term" value="F:ubiquitin ligase activator activity"/>
    <property type="evidence" value="ECO:0007669"/>
    <property type="project" value="TreeGrafter"/>
</dbReference>
<comment type="caution">
    <text evidence="10">The sequence shown here is derived from an EMBL/GenBank/DDBJ whole genome shotgun (WGS) entry which is preliminary data.</text>
</comment>
<evidence type="ECO:0000313" key="11">
    <source>
        <dbReference type="Proteomes" id="UP001367676"/>
    </source>
</evidence>
<dbReference type="PROSITE" id="PS50294">
    <property type="entry name" value="WD_REPEATS_REGION"/>
    <property type="match status" value="2"/>
</dbReference>
<sequence length="525" mass="57938">MSQFAFINSLNSAVKMDEPITRGPIPRYEKRKILESSNLNSSAALNSSKNKSFNSSISSKTPKKPLEHSTVRKTPSKTPKKSPGPTANATTPGKAKTPTGGDRFISNRSTIGFELAQYKMAQENVNANGPENLDADQKERHQIITENLTGRDLSGTRILEYQKKAPIPPEGYQNHLKVVYSQSKTPMSSKSANRYIPHAPERILDAPDIIDDYYLNLVDWSITNILAVALGNSVYLWNAETGSIDHLLELEGADYVCSVNWIQEGNYIAVGTSLGSVQLWDVPQTKRLRIMDGHSVRVSSLSWNSYILSSGSRSGQIIHHDVRQRDHLVATLLSHSHEVCGLKWSTDGRYLASGGNDNLLNIWSGIPGQATFQTTPIYALSSHQAAVKALAWCPWQPSLLASGGGTADRKIRFWNCNTGVCMSDIDTQSQVCSLVWVPAFKEIVSGHGFANNQLVIWKYPALTKVAELTGHTARVLHLALSPDGTTVLSAGADETLRMWRCFVSDRKKETQCKTIETSILRPHIR</sequence>
<evidence type="ECO:0000256" key="6">
    <source>
        <dbReference type="ARBA" id="ARBA00023306"/>
    </source>
</evidence>
<keyword evidence="3" id="KW-0132">Cell division</keyword>
<dbReference type="GO" id="GO:0031145">
    <property type="term" value="P:anaphase-promoting complex-dependent catabolic process"/>
    <property type="evidence" value="ECO:0007669"/>
    <property type="project" value="TreeGrafter"/>
</dbReference>
<dbReference type="Pfam" id="PF24807">
    <property type="entry name" value="WD40_CDC20-Fz"/>
    <property type="match status" value="1"/>
</dbReference>
<dbReference type="InterPro" id="IPR033010">
    <property type="entry name" value="Cdc20/Fizzy"/>
</dbReference>
<feature type="compositionally biased region" description="Low complexity" evidence="8">
    <location>
        <begin position="39"/>
        <end position="59"/>
    </location>
</feature>
<dbReference type="EMBL" id="JBBCAQ010000002">
    <property type="protein sequence ID" value="KAK7605493.1"/>
    <property type="molecule type" value="Genomic_DNA"/>
</dbReference>
<organism evidence="10 11">
    <name type="scientific">Parthenolecanium corni</name>
    <dbReference type="NCBI Taxonomy" id="536013"/>
    <lineage>
        <taxon>Eukaryota</taxon>
        <taxon>Metazoa</taxon>
        <taxon>Ecdysozoa</taxon>
        <taxon>Arthropoda</taxon>
        <taxon>Hexapoda</taxon>
        <taxon>Insecta</taxon>
        <taxon>Pterygota</taxon>
        <taxon>Neoptera</taxon>
        <taxon>Paraneoptera</taxon>
        <taxon>Hemiptera</taxon>
        <taxon>Sternorrhyncha</taxon>
        <taxon>Coccoidea</taxon>
        <taxon>Coccidae</taxon>
        <taxon>Parthenolecanium</taxon>
    </lineage>
</organism>
<evidence type="ECO:0000256" key="5">
    <source>
        <dbReference type="ARBA" id="ARBA00022776"/>
    </source>
</evidence>